<dbReference type="EMBL" id="CP041969">
    <property type="protein sequence ID" value="QMV41622.1"/>
    <property type="molecule type" value="Genomic_DNA"/>
</dbReference>
<accession>A0A7G5BXD8</accession>
<dbReference type="PROSITE" id="PS51257">
    <property type="entry name" value="PROKAR_LIPOPROTEIN"/>
    <property type="match status" value="1"/>
</dbReference>
<sequence length="301" mass="33993">MVRSGVICAFILGIALLASCTSSNSEQAEPLTSSSEVGNVNDYWEDIAKQGLMMSPFVDPEPPMEYIRIGLKHANPDVRWFCAYKILKHAPQLDRQDRDILNQLTRDDAEAVRQAATFVESVLQETFDGDRFKRSPASHQVAFHLYHESRYNDGELWVALDGKLERLTKLEGSITKLAYSPDGKKISAEYGGRIWSSLAIVDSVSGNRALPDIIGEIIADPANGYDVDPRKVDRFDPYLQFIEWSPDSTRLLVSYSFSEGLDKYDYGWAIYNAEEDKIVKVYPSERAIYDTKPDGFNWDIA</sequence>
<evidence type="ECO:0000256" key="1">
    <source>
        <dbReference type="SAM" id="SignalP"/>
    </source>
</evidence>
<evidence type="ECO:0000313" key="3">
    <source>
        <dbReference type="Proteomes" id="UP000515679"/>
    </source>
</evidence>
<feature type="chain" id="PRO_5038840450" description="WD40 repeat domain-containing protein" evidence="1">
    <location>
        <begin position="29"/>
        <end position="301"/>
    </location>
</feature>
<evidence type="ECO:0008006" key="4">
    <source>
        <dbReference type="Google" id="ProtNLM"/>
    </source>
</evidence>
<keyword evidence="3" id="KW-1185">Reference proteome</keyword>
<name>A0A7G5BXD8_9BACL</name>
<dbReference type="RefSeq" id="WP_182302965.1">
    <property type="nucleotide sequence ID" value="NZ_CP041969.1"/>
</dbReference>
<dbReference type="Proteomes" id="UP000515679">
    <property type="component" value="Chromosome"/>
</dbReference>
<dbReference type="AlphaFoldDB" id="A0A7G5BXD8"/>
<dbReference type="SUPFAM" id="SSF82171">
    <property type="entry name" value="DPP6 N-terminal domain-like"/>
    <property type="match status" value="1"/>
</dbReference>
<keyword evidence="1" id="KW-0732">Signal</keyword>
<dbReference type="InterPro" id="IPR011042">
    <property type="entry name" value="6-blade_b-propeller_TolB-like"/>
</dbReference>
<reference evidence="2 3" key="1">
    <citation type="submission" date="2019-07" db="EMBL/GenBank/DDBJ databases">
        <authorList>
            <person name="Kim J.K."/>
            <person name="Cheong H.-M."/>
            <person name="Choi Y."/>
            <person name="Hwang K.J."/>
            <person name="Lee S."/>
            <person name="Choi C."/>
        </authorList>
    </citation>
    <scope>NUCLEOTIDE SEQUENCE [LARGE SCALE GENOMIC DNA]</scope>
    <source>
        <strain evidence="2 3">KS 22</strain>
    </source>
</reference>
<organism evidence="2 3">
    <name type="scientific">Cohnella cholangitidis</name>
    <dbReference type="NCBI Taxonomy" id="2598458"/>
    <lineage>
        <taxon>Bacteria</taxon>
        <taxon>Bacillati</taxon>
        <taxon>Bacillota</taxon>
        <taxon>Bacilli</taxon>
        <taxon>Bacillales</taxon>
        <taxon>Paenibacillaceae</taxon>
        <taxon>Cohnella</taxon>
    </lineage>
</organism>
<gene>
    <name evidence="2" type="ORF">FPL14_10835</name>
</gene>
<evidence type="ECO:0000313" key="2">
    <source>
        <dbReference type="EMBL" id="QMV41622.1"/>
    </source>
</evidence>
<proteinExistence type="predicted"/>
<dbReference type="Gene3D" id="2.120.10.30">
    <property type="entry name" value="TolB, C-terminal domain"/>
    <property type="match status" value="1"/>
</dbReference>
<dbReference type="KEGG" id="cchl:FPL14_10835"/>
<feature type="signal peptide" evidence="1">
    <location>
        <begin position="1"/>
        <end position="28"/>
    </location>
</feature>
<protein>
    <recommendedName>
        <fullName evidence="4">WD40 repeat domain-containing protein</fullName>
    </recommendedName>
</protein>